<dbReference type="KEGG" id="png:PNIG_b0293"/>
<protein>
    <submittedName>
        <fullName evidence="1">Uncharacterized protein</fullName>
    </submittedName>
</protein>
<reference evidence="1 2" key="1">
    <citation type="submission" date="2015-03" db="EMBL/GenBank/DDBJ databases">
        <authorList>
            <person name="Xie B.-B."/>
            <person name="Rong J.-C."/>
            <person name="Qin Q.-L."/>
            <person name="Zhang Y.-Z."/>
        </authorList>
    </citation>
    <scope>NUCLEOTIDE SEQUENCE [LARGE SCALE GENOMIC DNA]</scope>
    <source>
        <strain evidence="1 2">KMM 661</strain>
    </source>
</reference>
<dbReference type="Proteomes" id="UP000198329">
    <property type="component" value="Chromosome II"/>
</dbReference>
<accession>A0AAC9ULT9</accession>
<keyword evidence="2" id="KW-1185">Reference proteome</keyword>
<organism evidence="1 2">
    <name type="scientific">Pseudoalteromonas nigrifaciens</name>
    <dbReference type="NCBI Taxonomy" id="28109"/>
    <lineage>
        <taxon>Bacteria</taxon>
        <taxon>Pseudomonadati</taxon>
        <taxon>Pseudomonadota</taxon>
        <taxon>Gammaproteobacteria</taxon>
        <taxon>Alteromonadales</taxon>
        <taxon>Pseudoalteromonadaceae</taxon>
        <taxon>Pseudoalteromonas</taxon>
    </lineage>
</organism>
<sequence>MQISSERWSYLTLYILKSNQVDHNTLYQHGMLKQKIPN</sequence>
<dbReference type="AlphaFoldDB" id="A0AAC9ULT9"/>
<evidence type="ECO:0000313" key="1">
    <source>
        <dbReference type="EMBL" id="ASM55911.1"/>
    </source>
</evidence>
<name>A0AAC9ULT9_9GAMM</name>
<dbReference type="EMBL" id="CP011037">
    <property type="protein sequence ID" value="ASM55911.1"/>
    <property type="molecule type" value="Genomic_DNA"/>
</dbReference>
<gene>
    <name evidence="1" type="ORF">PNIG_b0293</name>
</gene>
<proteinExistence type="predicted"/>
<evidence type="ECO:0000313" key="2">
    <source>
        <dbReference type="Proteomes" id="UP000198329"/>
    </source>
</evidence>